<feature type="transmembrane region" description="Helical" evidence="13">
    <location>
        <begin position="295"/>
        <end position="323"/>
    </location>
</feature>
<feature type="transmembrane region" description="Helical" evidence="13">
    <location>
        <begin position="335"/>
        <end position="357"/>
    </location>
</feature>
<dbReference type="Pfam" id="PF02302">
    <property type="entry name" value="PTS_IIB"/>
    <property type="match status" value="1"/>
</dbReference>
<keyword evidence="4" id="KW-0597">Phosphoprotein</keyword>
<dbReference type="NCBIfam" id="TIGR00829">
    <property type="entry name" value="FRU"/>
    <property type="match status" value="1"/>
</dbReference>
<accession>A0ABS5PL91</accession>
<dbReference type="InterPro" id="IPR036095">
    <property type="entry name" value="PTS_EIIB-like_sf"/>
</dbReference>
<comment type="caution">
    <text evidence="16">The sequence shown here is derived from an EMBL/GenBank/DDBJ whole genome shotgun (WGS) entry which is preliminary data.</text>
</comment>
<evidence type="ECO:0000313" key="17">
    <source>
        <dbReference type="Proteomes" id="UP000746471"/>
    </source>
</evidence>
<dbReference type="InterPro" id="IPR006327">
    <property type="entry name" value="PTS_IIC_fruc"/>
</dbReference>
<feature type="region of interest" description="Disordered" evidence="12">
    <location>
        <begin position="104"/>
        <end position="126"/>
    </location>
</feature>
<dbReference type="PANTHER" id="PTHR30505">
    <property type="entry name" value="FRUCTOSE-LIKE PERMEASE"/>
    <property type="match status" value="1"/>
</dbReference>
<feature type="domain" description="PTS EIIB type-2" evidence="14">
    <location>
        <begin position="1"/>
        <end position="98"/>
    </location>
</feature>
<feature type="domain" description="PTS EIIC type-2" evidence="15">
    <location>
        <begin position="136"/>
        <end position="468"/>
    </location>
</feature>
<dbReference type="InterPro" id="IPR003353">
    <property type="entry name" value="PTS_IIB_fruc"/>
</dbReference>
<dbReference type="InterPro" id="IPR003352">
    <property type="entry name" value="PTS_EIIC"/>
</dbReference>
<feature type="transmembrane region" description="Helical" evidence="13">
    <location>
        <begin position="146"/>
        <end position="165"/>
    </location>
</feature>
<keyword evidence="6" id="KW-0808">Transferase</keyword>
<proteinExistence type="predicted"/>
<dbReference type="Gene3D" id="3.40.50.2300">
    <property type="match status" value="1"/>
</dbReference>
<sequence length="480" mass="49811">MKIVAVTACISGIAHTYLSAEALENAGKALGHQIKVETRGSIGAENVLTEREIREAQVVIIAADLSIPKERFKGKPVYEAGTHEVVNKAGEIIEKALKFSENYQPGKETMTAPKEAKAESAEPQGDGGKNVIWSEIYRHLMCGISYLIPFVVSGGIIMALSFAFAESNPEIAGILGTIGDLAFGMMLPIMAGFIAQSIADRPGLVPGIVGGFLASGVTASGFIGGVLAGFIAGYSVQLLKKIFRFKGGLRAMMPILILPLFSTLITGIIMLFVIGKPVAIVNDFLTNWLNSLSGGSAVVLGFIVAAMIAVDLGGVFCRVGYAFAVATLATGQPSVAMAAAMAGGLVPSTAIALATVIMPHKFTDDEIEAGKGCWVLGASFIVEGVIPFAARDIKAVVPAVTLGAGVTGALTAFFGCTQSVPHGGIWVMPVPGAIGNVPMYLLSVAVGVAVTVGLTAVLKKDVSPKMSRTQRKAQKAEAFQ</sequence>
<dbReference type="SUPFAM" id="SSF52794">
    <property type="entry name" value="PTS system IIB component-like"/>
    <property type="match status" value="1"/>
</dbReference>
<keyword evidence="11 13" id="KW-0472">Membrane</keyword>
<evidence type="ECO:0000256" key="10">
    <source>
        <dbReference type="ARBA" id="ARBA00022989"/>
    </source>
</evidence>
<dbReference type="NCBIfam" id="TIGR01427">
    <property type="entry name" value="PTS_IIC_fructo"/>
    <property type="match status" value="1"/>
</dbReference>
<feature type="transmembrane region" description="Helical" evidence="13">
    <location>
        <begin position="255"/>
        <end position="275"/>
    </location>
</feature>
<feature type="transmembrane region" description="Helical" evidence="13">
    <location>
        <begin position="172"/>
        <end position="195"/>
    </location>
</feature>
<feature type="transmembrane region" description="Helical" evidence="13">
    <location>
        <begin position="440"/>
        <end position="458"/>
    </location>
</feature>
<evidence type="ECO:0000256" key="3">
    <source>
        <dbReference type="ARBA" id="ARBA00022475"/>
    </source>
</evidence>
<keyword evidence="5" id="KW-0762">Sugar transport</keyword>
<dbReference type="PROSITE" id="PS51099">
    <property type="entry name" value="PTS_EIIB_TYPE_2"/>
    <property type="match status" value="1"/>
</dbReference>
<dbReference type="EMBL" id="JAHBCL010000006">
    <property type="protein sequence ID" value="MBS7525929.1"/>
    <property type="molecule type" value="Genomic_DNA"/>
</dbReference>
<evidence type="ECO:0000256" key="7">
    <source>
        <dbReference type="ARBA" id="ARBA00022683"/>
    </source>
</evidence>
<evidence type="ECO:0000256" key="13">
    <source>
        <dbReference type="SAM" id="Phobius"/>
    </source>
</evidence>
<keyword evidence="3" id="KW-1003">Cell membrane</keyword>
<dbReference type="PANTHER" id="PTHR30505:SF0">
    <property type="entry name" value="FRUCTOSE-LIKE PTS SYSTEM EIIBC COMPONENT-RELATED"/>
    <property type="match status" value="1"/>
</dbReference>
<dbReference type="InterPro" id="IPR013014">
    <property type="entry name" value="PTS_EIIC_2"/>
</dbReference>
<feature type="transmembrane region" description="Helical" evidence="13">
    <location>
        <begin position="369"/>
        <end position="389"/>
    </location>
</feature>
<evidence type="ECO:0000256" key="5">
    <source>
        <dbReference type="ARBA" id="ARBA00022597"/>
    </source>
</evidence>
<evidence type="ECO:0000256" key="4">
    <source>
        <dbReference type="ARBA" id="ARBA00022553"/>
    </source>
</evidence>
<keyword evidence="2" id="KW-0813">Transport</keyword>
<evidence type="ECO:0000259" key="15">
    <source>
        <dbReference type="PROSITE" id="PS51104"/>
    </source>
</evidence>
<keyword evidence="8 13" id="KW-0812">Transmembrane</keyword>
<keyword evidence="9" id="KW-0418">Kinase</keyword>
<dbReference type="PROSITE" id="PS51104">
    <property type="entry name" value="PTS_EIIC_TYPE_2"/>
    <property type="match status" value="1"/>
</dbReference>
<dbReference type="CDD" id="cd05569">
    <property type="entry name" value="PTS_IIB_fructose"/>
    <property type="match status" value="1"/>
</dbReference>
<dbReference type="Pfam" id="PF02378">
    <property type="entry name" value="PTS_EIIC"/>
    <property type="match status" value="1"/>
</dbReference>
<comment type="subcellular location">
    <subcellularLocation>
        <location evidence="1">Cell inner membrane</location>
        <topology evidence="1">Multi-pass membrane protein</topology>
    </subcellularLocation>
</comment>
<evidence type="ECO:0000256" key="1">
    <source>
        <dbReference type="ARBA" id="ARBA00004429"/>
    </source>
</evidence>
<gene>
    <name evidence="16" type="ORF">KHM83_04460</name>
</gene>
<evidence type="ECO:0000256" key="9">
    <source>
        <dbReference type="ARBA" id="ARBA00022777"/>
    </source>
</evidence>
<dbReference type="Proteomes" id="UP000746471">
    <property type="component" value="Unassembled WGS sequence"/>
</dbReference>
<feature type="transmembrane region" description="Helical" evidence="13">
    <location>
        <begin position="207"/>
        <end position="234"/>
    </location>
</feature>
<feature type="transmembrane region" description="Helical" evidence="13">
    <location>
        <begin position="396"/>
        <end position="420"/>
    </location>
</feature>
<reference evidence="16 17" key="1">
    <citation type="submission" date="2021-05" db="EMBL/GenBank/DDBJ databases">
        <title>Fusibacter ferrireducens sp. nov., an anaerobic, sulfur- and Fe-reducing bacterium isolated from the mangrove sediment.</title>
        <authorList>
            <person name="Qiu D."/>
        </authorList>
    </citation>
    <scope>NUCLEOTIDE SEQUENCE [LARGE SCALE GENOMIC DNA]</scope>
    <source>
        <strain evidence="16 17">DSM 12116</strain>
    </source>
</reference>
<evidence type="ECO:0000313" key="16">
    <source>
        <dbReference type="EMBL" id="MBS7525929.1"/>
    </source>
</evidence>
<evidence type="ECO:0000256" key="11">
    <source>
        <dbReference type="ARBA" id="ARBA00023136"/>
    </source>
</evidence>
<evidence type="ECO:0000256" key="6">
    <source>
        <dbReference type="ARBA" id="ARBA00022679"/>
    </source>
</evidence>
<evidence type="ECO:0000256" key="2">
    <source>
        <dbReference type="ARBA" id="ARBA00022448"/>
    </source>
</evidence>
<evidence type="ECO:0000259" key="14">
    <source>
        <dbReference type="PROSITE" id="PS51099"/>
    </source>
</evidence>
<evidence type="ECO:0000256" key="12">
    <source>
        <dbReference type="SAM" id="MobiDB-lite"/>
    </source>
</evidence>
<name>A0ABS5PL91_9FIRM</name>
<keyword evidence="17" id="KW-1185">Reference proteome</keyword>
<dbReference type="InterPro" id="IPR013011">
    <property type="entry name" value="PTS_EIIB_2"/>
</dbReference>
<keyword evidence="10 13" id="KW-1133">Transmembrane helix</keyword>
<organism evidence="16 17">
    <name type="scientific">Fusibacter paucivorans</name>
    <dbReference type="NCBI Taxonomy" id="76009"/>
    <lineage>
        <taxon>Bacteria</taxon>
        <taxon>Bacillati</taxon>
        <taxon>Bacillota</taxon>
        <taxon>Clostridia</taxon>
        <taxon>Eubacteriales</taxon>
        <taxon>Eubacteriales Family XII. Incertae Sedis</taxon>
        <taxon>Fusibacter</taxon>
    </lineage>
</organism>
<dbReference type="InterPro" id="IPR003501">
    <property type="entry name" value="PTS_EIIB_2/3"/>
</dbReference>
<keyword evidence="7" id="KW-0598">Phosphotransferase system</keyword>
<evidence type="ECO:0000256" key="8">
    <source>
        <dbReference type="ARBA" id="ARBA00022692"/>
    </source>
</evidence>
<dbReference type="RefSeq" id="WP_213235715.1">
    <property type="nucleotide sequence ID" value="NZ_JAHBCL010000006.1"/>
</dbReference>
<protein>
    <submittedName>
        <fullName evidence="16">Fructose-specific PTS transporter subunit EIIC</fullName>
    </submittedName>
</protein>
<dbReference type="InterPro" id="IPR050864">
    <property type="entry name" value="Bacterial_PTS_Sugar_Transport"/>
</dbReference>